<sequence length="336" mass="40186">MRQHVVSPYASILFYYDLYPDHIEDFGKVKKVTTSRGIFALKETTMNRMEADEFIHAMRKLSKLNYKQAIPIMPTKYGEYTIATNTHTYYVMPWYEGVEYMGRESQEEKLATQMAVIHRLTVKTQTFVKEQVDQSFNELQKRWEIKRLELNRFADFVERKNYMSPFELTFITHAHMLDQMAVKASEHLQNWYEACLEKEKYRTVLCHGRISRAHAIFNMENEPTLINFEKASVDTPARDLASFCRQNFRYTMWNEDEVLRWFMRYERHLPLLDEEKELLCGYLMFPEPVVFAVESYINKRSELSELQHVQRLEKRLISLRKVQRLSQKLIIPPEGS</sequence>
<dbReference type="Gene3D" id="3.90.1200.10">
    <property type="match status" value="1"/>
</dbReference>
<protein>
    <submittedName>
        <fullName evidence="2">Spore coat protein YsxE</fullName>
    </submittedName>
</protein>
<keyword evidence="2" id="KW-0946">Virion</keyword>
<name>A0AAJ2NNU6_ALKPS</name>
<dbReference type="Gene3D" id="3.30.200.20">
    <property type="entry name" value="Phosphorylase Kinase, domain 1"/>
    <property type="match status" value="1"/>
</dbReference>
<comment type="caution">
    <text evidence="2">The sequence shown here is derived from an EMBL/GenBank/DDBJ whole genome shotgun (WGS) entry which is preliminary data.</text>
</comment>
<dbReference type="InterPro" id="IPR047175">
    <property type="entry name" value="CotS-like"/>
</dbReference>
<dbReference type="PANTHER" id="PTHR39179">
    <property type="entry name" value="SPORE COAT PROTEIN I"/>
    <property type="match status" value="1"/>
</dbReference>
<feature type="domain" description="Aminoglycoside phosphotransferase" evidence="1">
    <location>
        <begin position="48"/>
        <end position="265"/>
    </location>
</feature>
<reference evidence="2" key="1">
    <citation type="submission" date="2023-10" db="EMBL/GenBank/DDBJ databases">
        <title>Screening of Alkalihalophilus pseudofirmusBZ-TG-HK211 and Its Alleviation of Salt Stress on Rapeseed Growth.</title>
        <authorList>
            <person name="Zhao B."/>
            <person name="Guo T."/>
        </authorList>
    </citation>
    <scope>NUCLEOTIDE SEQUENCE</scope>
    <source>
        <strain evidence="2">BZ-TG-HK211</strain>
    </source>
</reference>
<dbReference type="NCBIfam" id="TIGR02904">
    <property type="entry name" value="spore_ysxE"/>
    <property type="match status" value="1"/>
</dbReference>
<evidence type="ECO:0000259" key="1">
    <source>
        <dbReference type="Pfam" id="PF01636"/>
    </source>
</evidence>
<organism evidence="2 3">
    <name type="scientific">Alkalihalophilus pseudofirmus</name>
    <name type="common">Bacillus pseudofirmus</name>
    <dbReference type="NCBI Taxonomy" id="79885"/>
    <lineage>
        <taxon>Bacteria</taxon>
        <taxon>Bacillati</taxon>
        <taxon>Bacillota</taxon>
        <taxon>Bacilli</taxon>
        <taxon>Bacillales</taxon>
        <taxon>Bacillaceae</taxon>
        <taxon>Alkalihalophilus</taxon>
    </lineage>
</organism>
<evidence type="ECO:0000313" key="2">
    <source>
        <dbReference type="EMBL" id="MDV2885819.1"/>
    </source>
</evidence>
<keyword evidence="2" id="KW-0167">Capsid protein</keyword>
<proteinExistence type="predicted"/>
<dbReference type="InterPro" id="IPR002575">
    <property type="entry name" value="Aminoglycoside_PTrfase"/>
</dbReference>
<dbReference type="Pfam" id="PF01636">
    <property type="entry name" value="APH"/>
    <property type="match status" value="1"/>
</dbReference>
<dbReference type="InterPro" id="IPR014253">
    <property type="entry name" value="Spore_coat_YsxE"/>
</dbReference>
<dbReference type="SUPFAM" id="SSF56112">
    <property type="entry name" value="Protein kinase-like (PK-like)"/>
    <property type="match status" value="1"/>
</dbReference>
<dbReference type="Proteomes" id="UP001285636">
    <property type="component" value="Unassembled WGS sequence"/>
</dbReference>
<dbReference type="InterPro" id="IPR011009">
    <property type="entry name" value="Kinase-like_dom_sf"/>
</dbReference>
<dbReference type="AlphaFoldDB" id="A0AAJ2NNU6"/>
<dbReference type="GO" id="GO:0042601">
    <property type="term" value="C:endospore-forming forespore"/>
    <property type="evidence" value="ECO:0007669"/>
    <property type="project" value="TreeGrafter"/>
</dbReference>
<accession>A0AAJ2NNU6</accession>
<gene>
    <name evidence="2" type="primary">ysxE</name>
    <name evidence="2" type="ORF">RYX45_11565</name>
</gene>
<dbReference type="EMBL" id="JAWJAY010000002">
    <property type="protein sequence ID" value="MDV2885819.1"/>
    <property type="molecule type" value="Genomic_DNA"/>
</dbReference>
<dbReference type="PANTHER" id="PTHR39179:SF3">
    <property type="entry name" value="COTS-RELATED PROTEIN"/>
    <property type="match status" value="1"/>
</dbReference>
<evidence type="ECO:0000313" key="3">
    <source>
        <dbReference type="Proteomes" id="UP001285636"/>
    </source>
</evidence>
<dbReference type="RefSeq" id="WP_075681328.1">
    <property type="nucleotide sequence ID" value="NZ_CP144224.1"/>
</dbReference>